<keyword evidence="1" id="KW-0255">Endonuclease</keyword>
<comment type="caution">
    <text evidence="1">The sequence shown here is derived from an EMBL/GenBank/DDBJ whole genome shotgun (WGS) entry which is preliminary data.</text>
</comment>
<keyword evidence="1" id="KW-0378">Hydrolase</keyword>
<proteinExistence type="predicted"/>
<dbReference type="GO" id="GO:0004519">
    <property type="term" value="F:endonuclease activity"/>
    <property type="evidence" value="ECO:0007669"/>
    <property type="project" value="UniProtKB-KW"/>
</dbReference>
<sequence length="338" mass="38348">MSFFPTGSSAVNPESGPAKVSTRTLRAAIEDALIYSFTRTNLELVLAEELQLTWTNDACDPSEADTKRALIDGYIHPWPLPQLVAFARRLDAEVEISETYLVDLRRYIDAYDRGGGVEGPTKNLIFAANGPKPDIVLQDAVSNDIEIVANAEHCLVYEQPIPAEGMRFSHLIRWWRAREGLPETLFDDRAVGHELHRRLAASLDSEAERVVFEAYAGRYKASYDIPALIPQVYLHYDPYDQRTRRGLSSGLPLARQRLDFLLLFSDRQRVVIEVDGKQHYAQGDQANPALYSEMVAEDRRLRLAGYEVYRFGGYELTQKQNSAAMVQNFFTQLAERMK</sequence>
<gene>
    <name evidence="1" type="ORF">FHU39_002143</name>
</gene>
<keyword evidence="1" id="KW-0540">Nuclease</keyword>
<evidence type="ECO:0000313" key="2">
    <source>
        <dbReference type="Proteomes" id="UP000559182"/>
    </source>
</evidence>
<organism evidence="1 2">
    <name type="scientific">Flexivirga oryzae</name>
    <dbReference type="NCBI Taxonomy" id="1794944"/>
    <lineage>
        <taxon>Bacteria</taxon>
        <taxon>Bacillati</taxon>
        <taxon>Actinomycetota</taxon>
        <taxon>Actinomycetes</taxon>
        <taxon>Micrococcales</taxon>
        <taxon>Dermacoccaceae</taxon>
        <taxon>Flexivirga</taxon>
    </lineage>
</organism>
<dbReference type="AlphaFoldDB" id="A0A839N5W0"/>
<dbReference type="EMBL" id="JACHVQ010000001">
    <property type="protein sequence ID" value="MBB2892159.1"/>
    <property type="molecule type" value="Genomic_DNA"/>
</dbReference>
<protein>
    <submittedName>
        <fullName evidence="1">Very-short-patch-repair endonuclease</fullName>
    </submittedName>
</protein>
<accession>A0A839N5W0</accession>
<dbReference type="RefSeq" id="WP_183320310.1">
    <property type="nucleotide sequence ID" value="NZ_JACHVQ010000001.1"/>
</dbReference>
<name>A0A839N5W0_9MICO</name>
<keyword evidence="2" id="KW-1185">Reference proteome</keyword>
<evidence type="ECO:0000313" key="1">
    <source>
        <dbReference type="EMBL" id="MBB2892159.1"/>
    </source>
</evidence>
<dbReference type="Proteomes" id="UP000559182">
    <property type="component" value="Unassembled WGS sequence"/>
</dbReference>
<reference evidence="1 2" key="1">
    <citation type="submission" date="2020-08" db="EMBL/GenBank/DDBJ databases">
        <title>Sequencing the genomes of 1000 actinobacteria strains.</title>
        <authorList>
            <person name="Klenk H.-P."/>
        </authorList>
    </citation>
    <scope>NUCLEOTIDE SEQUENCE [LARGE SCALE GENOMIC DNA]</scope>
    <source>
        <strain evidence="1 2">DSM 105369</strain>
    </source>
</reference>